<feature type="domain" description="OB-fold nucleic acid binding" evidence="9">
    <location>
        <begin position="8"/>
        <end position="105"/>
    </location>
</feature>
<dbReference type="NCBIfam" id="TIGR00237">
    <property type="entry name" value="xseA"/>
    <property type="match status" value="1"/>
</dbReference>
<keyword evidence="11" id="KW-1185">Reference proteome</keyword>
<dbReference type="Pfam" id="PF13742">
    <property type="entry name" value="tRNA_anti_2"/>
    <property type="match status" value="1"/>
</dbReference>
<dbReference type="GO" id="GO:0005737">
    <property type="term" value="C:cytoplasm"/>
    <property type="evidence" value="ECO:0007669"/>
    <property type="project" value="UniProtKB-SubCell"/>
</dbReference>
<evidence type="ECO:0000256" key="4">
    <source>
        <dbReference type="ARBA" id="ARBA00022839"/>
    </source>
</evidence>
<reference evidence="10 11" key="1">
    <citation type="submission" date="2017-07" db="EMBL/GenBank/DDBJ databases">
        <title>Leptospira spp. isolated from tropical soils.</title>
        <authorList>
            <person name="Thibeaux R."/>
            <person name="Iraola G."/>
            <person name="Ferres I."/>
            <person name="Bierque E."/>
            <person name="Girault D."/>
            <person name="Soupe-Gilbert M.-E."/>
            <person name="Picardeau M."/>
            <person name="Goarant C."/>
        </authorList>
    </citation>
    <scope>NUCLEOTIDE SEQUENCE [LARGE SCALE GENOMIC DNA]</scope>
    <source>
        <strain evidence="10 11">FH2-B-A1</strain>
    </source>
</reference>
<proteinExistence type="inferred from homology"/>
<evidence type="ECO:0000313" key="10">
    <source>
        <dbReference type="EMBL" id="PJZ86142.1"/>
    </source>
</evidence>
<accession>A0A2N0AP96</accession>
<dbReference type="InterPro" id="IPR003753">
    <property type="entry name" value="Exonuc_VII_L"/>
</dbReference>
<dbReference type="CDD" id="cd04489">
    <property type="entry name" value="ExoVII_LU_OBF"/>
    <property type="match status" value="1"/>
</dbReference>
<dbReference type="Pfam" id="PF02601">
    <property type="entry name" value="Exonuc_VII_L"/>
    <property type="match status" value="1"/>
</dbReference>
<feature type="coiled-coil region" evidence="7">
    <location>
        <begin position="270"/>
        <end position="297"/>
    </location>
</feature>
<dbReference type="HAMAP" id="MF_00378">
    <property type="entry name" value="Exonuc_7_L"/>
    <property type="match status" value="1"/>
</dbReference>
<evidence type="ECO:0000256" key="3">
    <source>
        <dbReference type="ARBA" id="ARBA00022801"/>
    </source>
</evidence>
<comment type="caution">
    <text evidence="10">The sequence shown here is derived from an EMBL/GenBank/DDBJ whole genome shotgun (WGS) entry which is preliminary data.</text>
</comment>
<feature type="domain" description="Exonuclease VII large subunit C-terminal" evidence="8">
    <location>
        <begin position="129"/>
        <end position="418"/>
    </location>
</feature>
<evidence type="ECO:0000313" key="11">
    <source>
        <dbReference type="Proteomes" id="UP000232145"/>
    </source>
</evidence>
<dbReference type="EC" id="3.1.11.6" evidence="5"/>
<evidence type="ECO:0000256" key="7">
    <source>
        <dbReference type="SAM" id="Coils"/>
    </source>
</evidence>
<keyword evidence="3 5" id="KW-0378">Hydrolase</keyword>
<gene>
    <name evidence="5" type="primary">xseA</name>
    <name evidence="10" type="ORF">CH364_08215</name>
</gene>
<dbReference type="GO" id="GO:0003676">
    <property type="term" value="F:nucleic acid binding"/>
    <property type="evidence" value="ECO:0007669"/>
    <property type="project" value="InterPro"/>
</dbReference>
<name>A0A2N0AP96_9LEPT</name>
<comment type="subcellular location">
    <subcellularLocation>
        <location evidence="5 6">Cytoplasm</location>
    </subcellularLocation>
</comment>
<evidence type="ECO:0000259" key="8">
    <source>
        <dbReference type="Pfam" id="PF02601"/>
    </source>
</evidence>
<keyword evidence="1 5" id="KW-0963">Cytoplasm</keyword>
<dbReference type="GO" id="GO:0009318">
    <property type="term" value="C:exodeoxyribonuclease VII complex"/>
    <property type="evidence" value="ECO:0007669"/>
    <property type="project" value="UniProtKB-UniRule"/>
</dbReference>
<comment type="subunit">
    <text evidence="5">Heterooligomer composed of large and small subunits.</text>
</comment>
<keyword evidence="2 5" id="KW-0540">Nuclease</keyword>
<dbReference type="EMBL" id="NPDX01000001">
    <property type="protein sequence ID" value="PJZ86142.1"/>
    <property type="molecule type" value="Genomic_DNA"/>
</dbReference>
<dbReference type="GO" id="GO:0008855">
    <property type="term" value="F:exodeoxyribonuclease VII activity"/>
    <property type="evidence" value="ECO:0007669"/>
    <property type="project" value="UniProtKB-UniRule"/>
</dbReference>
<keyword evidence="7" id="KW-0175">Coiled coil</keyword>
<dbReference type="InterPro" id="IPR020579">
    <property type="entry name" value="Exonuc_VII_lsu_C"/>
</dbReference>
<comment type="function">
    <text evidence="5">Bidirectionally degrades single-stranded DNA into large acid-insoluble oligonucleotides, which are then degraded further into small acid-soluble oligonucleotides.</text>
</comment>
<dbReference type="PANTHER" id="PTHR30008">
    <property type="entry name" value="EXODEOXYRIBONUCLEASE 7 LARGE SUBUNIT"/>
    <property type="match status" value="1"/>
</dbReference>
<sequence>METVDSSLSVSEVNRLIKAKLQDSLEFKNIWIRGEISNHSQTNSSGHMYFSLKDQASVIKCAFFSFQAKNYRGTPLRNGMEILVYGSVSVYEPGGYYSITVQKVEEIGEGDILLKIEKLKKALQEKGIFDVTHKRPLPKFPKRLGIVTSPKGAAVEDIIRIATDLNPSIQILVSPCLVQGDGAEMSIIEAIKEINDPKWEVDVIIAGRGGGSFEDLMAFNQEAVVMAYYNSRIPIISAVGHEIDRVLTDLAADATTPTPTAAAKLAIPNVSDTLIRLDEMEERLKSALNNVVRLGKEKWLGITGRPVFQNPKTLLETRSTSLDELMTKISLLGKNYLVRKQSEFQKFDTLTQNWKSYLERIQNKFTLAEQRLVHFSPLGTLQRGYSVIRNQNKQVISSIHKINENENLEVFLSDGKLLVEVKEKI</sequence>
<organism evidence="10 11">
    <name type="scientific">Leptospira harrisiae</name>
    <dbReference type="NCBI Taxonomy" id="2023189"/>
    <lineage>
        <taxon>Bacteria</taxon>
        <taxon>Pseudomonadati</taxon>
        <taxon>Spirochaetota</taxon>
        <taxon>Spirochaetia</taxon>
        <taxon>Leptospirales</taxon>
        <taxon>Leptospiraceae</taxon>
        <taxon>Leptospira</taxon>
    </lineage>
</organism>
<evidence type="ECO:0000259" key="9">
    <source>
        <dbReference type="Pfam" id="PF13742"/>
    </source>
</evidence>
<dbReference type="AlphaFoldDB" id="A0A2N0AP96"/>
<keyword evidence="4 5" id="KW-0269">Exonuclease</keyword>
<comment type="similarity">
    <text evidence="5 6">Belongs to the XseA family.</text>
</comment>
<dbReference type="PANTHER" id="PTHR30008:SF0">
    <property type="entry name" value="EXODEOXYRIBONUCLEASE 7 LARGE SUBUNIT"/>
    <property type="match status" value="1"/>
</dbReference>
<dbReference type="OrthoDB" id="9802795at2"/>
<dbReference type="Gene3D" id="2.40.50.1010">
    <property type="match status" value="1"/>
</dbReference>
<protein>
    <recommendedName>
        <fullName evidence="5">Exodeoxyribonuclease 7 large subunit</fullName>
        <ecNumber evidence="5">3.1.11.6</ecNumber>
    </recommendedName>
    <alternativeName>
        <fullName evidence="5">Exodeoxyribonuclease VII large subunit</fullName>
        <shortName evidence="5">Exonuclease VII large subunit</shortName>
    </alternativeName>
</protein>
<evidence type="ECO:0000256" key="1">
    <source>
        <dbReference type="ARBA" id="ARBA00022490"/>
    </source>
</evidence>
<evidence type="ECO:0000256" key="2">
    <source>
        <dbReference type="ARBA" id="ARBA00022722"/>
    </source>
</evidence>
<dbReference type="RefSeq" id="WP_100743042.1">
    <property type="nucleotide sequence ID" value="NZ_NPDW01000001.1"/>
</dbReference>
<comment type="catalytic activity">
    <reaction evidence="5 6">
        <text>Exonucleolytic cleavage in either 5'- to 3'- or 3'- to 5'-direction to yield nucleoside 5'-phosphates.</text>
        <dbReference type="EC" id="3.1.11.6"/>
    </reaction>
</comment>
<evidence type="ECO:0000256" key="6">
    <source>
        <dbReference type="RuleBase" id="RU004355"/>
    </source>
</evidence>
<dbReference type="Proteomes" id="UP000232145">
    <property type="component" value="Unassembled WGS sequence"/>
</dbReference>
<evidence type="ECO:0000256" key="5">
    <source>
        <dbReference type="HAMAP-Rule" id="MF_00378"/>
    </source>
</evidence>
<dbReference type="GO" id="GO:0006308">
    <property type="term" value="P:DNA catabolic process"/>
    <property type="evidence" value="ECO:0007669"/>
    <property type="project" value="UniProtKB-UniRule"/>
</dbReference>
<dbReference type="InterPro" id="IPR025824">
    <property type="entry name" value="OB-fold_nuc-bd_dom"/>
</dbReference>